<dbReference type="Gene3D" id="3.40.50.410">
    <property type="entry name" value="von Willebrand factor, type A domain"/>
    <property type="match status" value="1"/>
</dbReference>
<evidence type="ECO:0000313" key="3">
    <source>
        <dbReference type="EMBL" id="QSO47948.1"/>
    </source>
</evidence>
<dbReference type="CDD" id="cd00198">
    <property type="entry name" value="vWFA"/>
    <property type="match status" value="1"/>
</dbReference>
<gene>
    <name evidence="3" type="ORF">JZ786_02625</name>
</gene>
<feature type="domain" description="VWFA" evidence="2">
    <location>
        <begin position="1"/>
        <end position="106"/>
    </location>
</feature>
<name>A0A9X7W271_9BACL</name>
<dbReference type="RefSeq" id="WP_206657290.1">
    <property type="nucleotide sequence ID" value="NZ_CP071182.1"/>
</dbReference>
<evidence type="ECO:0000256" key="1">
    <source>
        <dbReference type="SAM" id="MobiDB-lite"/>
    </source>
</evidence>
<dbReference type="KEGG" id="afx:JZ786_02625"/>
<organism evidence="3 4">
    <name type="scientific">Alicyclobacillus mengziensis</name>
    <dbReference type="NCBI Taxonomy" id="2931921"/>
    <lineage>
        <taxon>Bacteria</taxon>
        <taxon>Bacillati</taxon>
        <taxon>Bacillota</taxon>
        <taxon>Bacilli</taxon>
        <taxon>Bacillales</taxon>
        <taxon>Alicyclobacillaceae</taxon>
        <taxon>Alicyclobacillus</taxon>
    </lineage>
</organism>
<dbReference type="PROSITE" id="PS50234">
    <property type="entry name" value="VWFA"/>
    <property type="match status" value="1"/>
</dbReference>
<keyword evidence="4" id="KW-1185">Reference proteome</keyword>
<evidence type="ECO:0000313" key="4">
    <source>
        <dbReference type="Proteomes" id="UP000663505"/>
    </source>
</evidence>
<dbReference type="Pfam" id="PF13519">
    <property type="entry name" value="VWA_2"/>
    <property type="match status" value="1"/>
</dbReference>
<dbReference type="AlphaFoldDB" id="A0A9X7W271"/>
<accession>A0A9X7W271</accession>
<evidence type="ECO:0000259" key="2">
    <source>
        <dbReference type="PROSITE" id="PS50234"/>
    </source>
</evidence>
<reference evidence="3 4" key="1">
    <citation type="submission" date="2021-02" db="EMBL/GenBank/DDBJ databases">
        <title>Alicyclobacillus curvatus sp. nov. and Alicyclobacillus mengziensis sp. nov., two acidophilic bacteria isolated from acid mine drainage.</title>
        <authorList>
            <person name="Huang Y."/>
        </authorList>
    </citation>
    <scope>NUCLEOTIDE SEQUENCE [LARGE SCALE GENOMIC DNA]</scope>
    <source>
        <strain evidence="3 4">S30H14</strain>
    </source>
</reference>
<dbReference type="InterPro" id="IPR002035">
    <property type="entry name" value="VWF_A"/>
</dbReference>
<dbReference type="EMBL" id="CP071182">
    <property type="protein sequence ID" value="QSO47948.1"/>
    <property type="molecule type" value="Genomic_DNA"/>
</dbReference>
<proteinExistence type="predicted"/>
<dbReference type="Proteomes" id="UP000663505">
    <property type="component" value="Chromosome"/>
</dbReference>
<feature type="region of interest" description="Disordered" evidence="1">
    <location>
        <begin position="239"/>
        <end position="261"/>
    </location>
</feature>
<dbReference type="SUPFAM" id="SSF53300">
    <property type="entry name" value="vWA-like"/>
    <property type="match status" value="2"/>
</dbReference>
<protein>
    <submittedName>
        <fullName evidence="3">VWA domain-containing protein</fullName>
    </submittedName>
</protein>
<sequence>MGETQGNTDKGTIRQILLVTDGCSNLGGDPVEVARQARTKQIVVNVIGVVDGGELGRPGKEEILSISDAGGGMCRVVQLNDLSATAQMVTHQTMQMTLQQVVNQELMQVMGKTAEDLAPDERARVAQVVNQLEEELRLELVVAVDTSASMKDKMQMVREAVRDLSLSLEAREGETLVAVIAFPGPGGEETNVIQPFTDHIDFAALDKMLAARGGTPTAPALREALRLFTSLRTDTRLPFDESLSDDDDMPTHRWDGATGGD</sequence>
<dbReference type="InterPro" id="IPR036465">
    <property type="entry name" value="vWFA_dom_sf"/>
</dbReference>